<dbReference type="InterPro" id="IPR035899">
    <property type="entry name" value="DBL_dom_sf"/>
</dbReference>
<dbReference type="GeneTree" id="ENSGT01030000234571"/>
<feature type="compositionally biased region" description="Basic and acidic residues" evidence="1">
    <location>
        <begin position="948"/>
        <end position="961"/>
    </location>
</feature>
<feature type="compositionally biased region" description="Basic and acidic residues" evidence="1">
    <location>
        <begin position="557"/>
        <end position="570"/>
    </location>
</feature>
<dbReference type="GO" id="GO:0005085">
    <property type="term" value="F:guanyl-nucleotide exchange factor activity"/>
    <property type="evidence" value="ECO:0007669"/>
    <property type="project" value="InterPro"/>
</dbReference>
<feature type="compositionally biased region" description="Acidic residues" evidence="1">
    <location>
        <begin position="772"/>
        <end position="788"/>
    </location>
</feature>
<evidence type="ECO:0000259" key="2">
    <source>
        <dbReference type="PROSITE" id="PS50010"/>
    </source>
</evidence>
<feature type="compositionally biased region" description="Polar residues" evidence="1">
    <location>
        <begin position="65"/>
        <end position="74"/>
    </location>
</feature>
<name>A0A3B3QWP0_9TELE</name>
<feature type="compositionally biased region" description="Low complexity" evidence="1">
    <location>
        <begin position="1124"/>
        <end position="1141"/>
    </location>
</feature>
<dbReference type="PANTHER" id="PTHR12845">
    <property type="entry name" value="GUANINE NUCLEOTIDE EXCHANGE FACTOR"/>
    <property type="match status" value="1"/>
</dbReference>
<dbReference type="GO" id="GO:0005634">
    <property type="term" value="C:nucleus"/>
    <property type="evidence" value="ECO:0007669"/>
    <property type="project" value="TreeGrafter"/>
</dbReference>
<dbReference type="Gene3D" id="1.20.900.10">
    <property type="entry name" value="Dbl homology (DH) domain"/>
    <property type="match status" value="1"/>
</dbReference>
<dbReference type="Proteomes" id="UP000261540">
    <property type="component" value="Unplaced"/>
</dbReference>
<protein>
    <recommendedName>
        <fullName evidence="2">DH domain-containing protein</fullName>
    </recommendedName>
</protein>
<feature type="domain" description="DH" evidence="2">
    <location>
        <begin position="1348"/>
        <end position="1532"/>
    </location>
</feature>
<feature type="compositionally biased region" description="Basic and acidic residues" evidence="1">
    <location>
        <begin position="505"/>
        <end position="521"/>
    </location>
</feature>
<feature type="region of interest" description="Disordered" evidence="1">
    <location>
        <begin position="44"/>
        <end position="399"/>
    </location>
</feature>
<dbReference type="CDD" id="cd00160">
    <property type="entry name" value="RhoGEF"/>
    <property type="match status" value="1"/>
</dbReference>
<feature type="compositionally biased region" description="Basic and acidic residues" evidence="1">
    <location>
        <begin position="423"/>
        <end position="434"/>
    </location>
</feature>
<feature type="compositionally biased region" description="Polar residues" evidence="1">
    <location>
        <begin position="962"/>
        <end position="982"/>
    </location>
</feature>
<dbReference type="GO" id="GO:0005737">
    <property type="term" value="C:cytoplasm"/>
    <property type="evidence" value="ECO:0007669"/>
    <property type="project" value="TreeGrafter"/>
</dbReference>
<dbReference type="SUPFAM" id="SSF50729">
    <property type="entry name" value="PH domain-like"/>
    <property type="match status" value="1"/>
</dbReference>
<feature type="compositionally biased region" description="Polar residues" evidence="1">
    <location>
        <begin position="44"/>
        <end position="54"/>
    </location>
</feature>
<feature type="region of interest" description="Disordered" evidence="1">
    <location>
        <begin position="423"/>
        <end position="456"/>
    </location>
</feature>
<organism evidence="3 4">
    <name type="scientific">Paramormyrops kingsleyae</name>
    <dbReference type="NCBI Taxonomy" id="1676925"/>
    <lineage>
        <taxon>Eukaryota</taxon>
        <taxon>Metazoa</taxon>
        <taxon>Chordata</taxon>
        <taxon>Craniata</taxon>
        <taxon>Vertebrata</taxon>
        <taxon>Euteleostomi</taxon>
        <taxon>Actinopterygii</taxon>
        <taxon>Neopterygii</taxon>
        <taxon>Teleostei</taxon>
        <taxon>Osteoglossocephala</taxon>
        <taxon>Osteoglossomorpha</taxon>
        <taxon>Osteoglossiformes</taxon>
        <taxon>Mormyridae</taxon>
        <taxon>Paramormyrops</taxon>
    </lineage>
</organism>
<dbReference type="SMART" id="SM00325">
    <property type="entry name" value="RhoGEF"/>
    <property type="match status" value="1"/>
</dbReference>
<feature type="region of interest" description="Disordered" evidence="1">
    <location>
        <begin position="1121"/>
        <end position="1158"/>
    </location>
</feature>
<feature type="region of interest" description="Disordered" evidence="1">
    <location>
        <begin position="1"/>
        <end position="27"/>
    </location>
</feature>
<feature type="region of interest" description="Disordered" evidence="1">
    <location>
        <begin position="469"/>
        <end position="1069"/>
    </location>
</feature>
<evidence type="ECO:0000313" key="4">
    <source>
        <dbReference type="Proteomes" id="UP000261540"/>
    </source>
</evidence>
<evidence type="ECO:0000313" key="3">
    <source>
        <dbReference type="Ensembl" id="ENSPKIP00000010324.1"/>
    </source>
</evidence>
<dbReference type="InterPro" id="IPR011993">
    <property type="entry name" value="PH-like_dom_sf"/>
</dbReference>
<feature type="compositionally biased region" description="Basic and acidic residues" evidence="1">
    <location>
        <begin position="803"/>
        <end position="813"/>
    </location>
</feature>
<feature type="region of interest" description="Disordered" evidence="1">
    <location>
        <begin position="1278"/>
        <end position="1317"/>
    </location>
</feature>
<feature type="compositionally biased region" description="Basic and acidic residues" evidence="1">
    <location>
        <begin position="167"/>
        <end position="324"/>
    </location>
</feature>
<feature type="compositionally biased region" description="Basic and acidic residues" evidence="1">
    <location>
        <begin position="359"/>
        <end position="399"/>
    </location>
</feature>
<feature type="compositionally biased region" description="Basic and acidic residues" evidence="1">
    <location>
        <begin position="714"/>
        <end position="771"/>
    </location>
</feature>
<evidence type="ECO:0000256" key="1">
    <source>
        <dbReference type="SAM" id="MobiDB-lite"/>
    </source>
</evidence>
<feature type="compositionally biased region" description="Basic and acidic residues" evidence="1">
    <location>
        <begin position="530"/>
        <end position="547"/>
    </location>
</feature>
<dbReference type="Ensembl" id="ENSPKIT00000034454.1">
    <property type="protein sequence ID" value="ENSPKIP00000010324.1"/>
    <property type="gene ID" value="ENSPKIG00000025078.1"/>
</dbReference>
<feature type="compositionally biased region" description="Basic and acidic residues" evidence="1">
    <location>
        <begin position="657"/>
        <end position="666"/>
    </location>
</feature>
<dbReference type="InterPro" id="IPR000219">
    <property type="entry name" value="DH_dom"/>
</dbReference>
<dbReference type="GO" id="GO:0035556">
    <property type="term" value="P:intracellular signal transduction"/>
    <property type="evidence" value="ECO:0007669"/>
    <property type="project" value="InterPro"/>
</dbReference>
<feature type="compositionally biased region" description="Basic and acidic residues" evidence="1">
    <location>
        <begin position="469"/>
        <end position="495"/>
    </location>
</feature>
<feature type="compositionally biased region" description="Basic and acidic residues" evidence="1">
    <location>
        <begin position="79"/>
        <end position="159"/>
    </location>
</feature>
<feature type="compositionally biased region" description="Basic and acidic residues" evidence="1">
    <location>
        <begin position="613"/>
        <end position="623"/>
    </location>
</feature>
<dbReference type="SUPFAM" id="SSF48065">
    <property type="entry name" value="DBL homology domain (DH-domain)"/>
    <property type="match status" value="1"/>
</dbReference>
<reference evidence="3" key="2">
    <citation type="submission" date="2025-09" db="UniProtKB">
        <authorList>
            <consortium name="Ensembl"/>
        </authorList>
    </citation>
    <scope>IDENTIFICATION</scope>
</reference>
<dbReference type="PROSITE" id="PS50010">
    <property type="entry name" value="DH_2"/>
    <property type="match status" value="1"/>
</dbReference>
<dbReference type="InterPro" id="IPR001331">
    <property type="entry name" value="GDS_CDC24_CS"/>
</dbReference>
<feature type="compositionally biased region" description="Basic and acidic residues" evidence="1">
    <location>
        <begin position="834"/>
        <end position="846"/>
    </location>
</feature>
<sequence>MDSVEDKRHWERKKKERFPCLTNSDPEKHVIMGTKGFSWNVFGSLQSSGQNPSVSALKPKDHTARGSSPKSDTAVQAVRQRERDQEEEWKREREIERSKEWRRERERGLALGHGEREKELVGTAQEREGRYIKSGKEVRRQNERLASEKTGKERSREGGIFHQMPETSRERVERLIKSMCREGDGRTKPQERQRGIEREEISYRERKVGRPRDEQRDIQRNRDMERWNDYNREKEYRKNGGGVRDKEVQLEQREIRKEPSPRYRHREVWEEKELQGERQRRRDREREGGRTNQYERSKGHRPAERLKIPETETEKFSDQEGWERKRQKHRVTKSDGDGEGDILQGRELDPQRGHQQKHSRSEGDCEEKGRERYMDGWGYKERDMQRGKKQDKAKARYREIEGRREKDRYRYRLMQIEMERYDGKQRIRGPETGREGTQSWHMGNWQKYGEKGRDPMKYSREEWEKLHSLGRERCPNKQGDLESKSIDEHWTDTRSRPWGYGSDVECGKKERERQTTQDKKQRPSRMWIDSQKEGLEITEREAIHEQCVDEDIQIPMDEGKFTRGEERVSEWDENEGNGKGAERKPERDREDEDENDKWLGKEMCCDGDLESENDAHSKMREDINQNLTEYVMGSTDESEHEVGNVSEECSPSENEGESAREEKQEEGMEDGLAAVSSGGQEEHEETLEDGKEFLLCAATSDEDLQSVEFQNAEQMKKGTEQHERDDGDRTLEGEDESTKELTDMGDDLDLKRNRMDEVQDSKAPEAKKGDDVDNDDGEGDDGNGDDDDDKKVTVFFVVGQTLRKNEERQHTEELNTNLGPDNGSILPLVESENAIDREKEAKKDTEKSDDESSLDTLCVSKKPHGDGNFEIPLESNDSKGTDQYLNEDGGYECSENGGIVMSEENESGTENTSESSNEGKRHTEPCLDLPSELGDGGENKSMFTANWKPDKEPCSEHEPDNQRQTQPISQTTDESTSRNNVEQCKEEATPYLKSSVDITTEIPGASEDGPTEKQEESPEMDTQDTSDPITNCDNDKNTEECIQIKTHGYSDMLTSNEKEEMKNSELSTDAFVESDPITVVSVEGENAQVGADAGIRMTAKDESCTNSETDQICHLPITKRTLSKSDSCPSPVSSPSKSPTSAAKGHTEKRCEMQNEEEDSYYFQDQADEAFLRRMCRKATDRCKDGEDESGRIISPRVFDVSEDDDKLSFSCGEAELRTISDSLRRPKKKNSRFFNSQLYQEYCEVVQNQEILLQSCSDATSPTLPILSSQLSRRPLPAVPSIPHPHSLYQSNTLPNRSTRSLPLLPPPPRSSSPRFSVSSLSPVLWQDLPGVRKSSELSNLNEDERRLQEVRFEVVTSEASYCRSLDIAVDHFVKSKQLAALLSAQDKNWLFSRLKDVRALSHSFLSRLEEQIEKDIMHFTVCDIIMRYCSRFRSVYVPYLTNQSYQDKTYQRLMEECPGFRRAVETLERSPVCQRLPLRSFLVLPFQRITRLKLLVQNIVKRSVSNTEEEVRAIKTLKSLEKIIKESNDSITQMKSIESLVSLSSKVDFGCKTLPLVSQSRRIIREGSVAEMCDFALKVMERTVYLHLFNDYLLLSLQKESGRFSVIDYAPTTKIRVENCRVKLHSLQKNVFRLHLAPQRALLLRSDTQ</sequence>
<dbReference type="InterPro" id="IPR047271">
    <property type="entry name" value="Ephexin-like"/>
</dbReference>
<feature type="compositionally biased region" description="Low complexity" evidence="1">
    <location>
        <begin position="1295"/>
        <end position="1304"/>
    </location>
</feature>
<accession>A0A3B3QWP0</accession>
<reference evidence="3" key="1">
    <citation type="submission" date="2025-08" db="UniProtKB">
        <authorList>
            <consortium name="Ensembl"/>
        </authorList>
    </citation>
    <scope>IDENTIFICATION</scope>
</reference>
<keyword evidence="4" id="KW-1185">Reference proteome</keyword>
<proteinExistence type="predicted"/>
<dbReference type="Gene3D" id="2.30.29.30">
    <property type="entry name" value="Pleckstrin-homology domain (PH domain)/Phosphotyrosine-binding domain (PTB)"/>
    <property type="match status" value="1"/>
</dbReference>
<dbReference type="Pfam" id="PF00621">
    <property type="entry name" value="RhoGEF"/>
    <property type="match status" value="1"/>
</dbReference>
<dbReference type="PANTHER" id="PTHR12845:SF2">
    <property type="entry name" value="DH DOMAIN-CONTAINING PROTEIN-RELATED"/>
    <property type="match status" value="1"/>
</dbReference>
<dbReference type="PROSITE" id="PS00741">
    <property type="entry name" value="DH_1"/>
    <property type="match status" value="1"/>
</dbReference>